<protein>
    <recommendedName>
        <fullName evidence="4">BON domain-containing protein</fullName>
    </recommendedName>
</protein>
<name>A0A917TZ17_9ACTN</name>
<accession>A0A917TZ17</accession>
<dbReference type="Proteomes" id="UP000608890">
    <property type="component" value="Unassembled WGS sequence"/>
</dbReference>
<evidence type="ECO:0008006" key="4">
    <source>
        <dbReference type="Google" id="ProtNLM"/>
    </source>
</evidence>
<dbReference type="RefSeq" id="WP_189045138.1">
    <property type="nucleotide sequence ID" value="NZ_BMNB01000014.1"/>
</dbReference>
<feature type="signal peptide" evidence="1">
    <location>
        <begin position="1"/>
        <end position="35"/>
    </location>
</feature>
<feature type="chain" id="PRO_5039348126" description="BON domain-containing protein" evidence="1">
    <location>
        <begin position="36"/>
        <end position="117"/>
    </location>
</feature>
<dbReference type="PROSITE" id="PS51257">
    <property type="entry name" value="PROKAR_LIPOPROTEIN"/>
    <property type="match status" value="1"/>
</dbReference>
<dbReference type="AlphaFoldDB" id="A0A917TZ17"/>
<reference evidence="2" key="1">
    <citation type="journal article" date="2014" name="Int. J. Syst. Evol. Microbiol.">
        <title>Complete genome sequence of Corynebacterium casei LMG S-19264T (=DSM 44701T), isolated from a smear-ripened cheese.</title>
        <authorList>
            <consortium name="US DOE Joint Genome Institute (JGI-PGF)"/>
            <person name="Walter F."/>
            <person name="Albersmeier A."/>
            <person name="Kalinowski J."/>
            <person name="Ruckert C."/>
        </authorList>
    </citation>
    <scope>NUCLEOTIDE SEQUENCE</scope>
    <source>
        <strain evidence="2">CGMCC 4.7312</strain>
    </source>
</reference>
<proteinExistence type="predicted"/>
<keyword evidence="3" id="KW-1185">Reference proteome</keyword>
<reference evidence="2" key="2">
    <citation type="submission" date="2020-09" db="EMBL/GenBank/DDBJ databases">
        <authorList>
            <person name="Sun Q."/>
            <person name="Zhou Y."/>
        </authorList>
    </citation>
    <scope>NUCLEOTIDE SEQUENCE</scope>
    <source>
        <strain evidence="2">CGMCC 4.7312</strain>
    </source>
</reference>
<keyword evidence="1" id="KW-0732">Signal</keyword>
<dbReference type="EMBL" id="BMNB01000014">
    <property type="protein sequence ID" value="GGM45269.1"/>
    <property type="molecule type" value="Genomic_DNA"/>
</dbReference>
<gene>
    <name evidence="2" type="ORF">GCM10011608_32530</name>
</gene>
<comment type="caution">
    <text evidence="2">The sequence shown here is derived from an EMBL/GenBank/DDBJ whole genome shotgun (WGS) entry which is preliminary data.</text>
</comment>
<evidence type="ECO:0000313" key="2">
    <source>
        <dbReference type="EMBL" id="GGM45269.1"/>
    </source>
</evidence>
<evidence type="ECO:0000313" key="3">
    <source>
        <dbReference type="Proteomes" id="UP000608890"/>
    </source>
</evidence>
<evidence type="ECO:0000256" key="1">
    <source>
        <dbReference type="SAM" id="SignalP"/>
    </source>
</evidence>
<sequence>MTIKPFPIPLRRAAGLLAGLTLGAALLVGCSSEGASTDCALDACTVTFDRGVEARASILGVEARLVGAQDDRVTIEVGGEQVSLTVGQQATEIGGLGVILDSVTDSEVKVTISRNPG</sequence>
<organism evidence="2 3">
    <name type="scientific">Micromonospora sonchi</name>
    <dbReference type="NCBI Taxonomy" id="1763543"/>
    <lineage>
        <taxon>Bacteria</taxon>
        <taxon>Bacillati</taxon>
        <taxon>Actinomycetota</taxon>
        <taxon>Actinomycetes</taxon>
        <taxon>Micromonosporales</taxon>
        <taxon>Micromonosporaceae</taxon>
        <taxon>Micromonospora</taxon>
    </lineage>
</organism>